<feature type="compositionally biased region" description="Pro residues" evidence="1">
    <location>
        <begin position="86"/>
        <end position="100"/>
    </location>
</feature>
<accession>A0A9P9FAF1</accession>
<comment type="caution">
    <text evidence="3">The sequence shown here is derived from an EMBL/GenBank/DDBJ whole genome shotgun (WGS) entry which is preliminary data.</text>
</comment>
<protein>
    <submittedName>
        <fullName evidence="3">Uncharacterized protein</fullName>
    </submittedName>
</protein>
<evidence type="ECO:0000256" key="1">
    <source>
        <dbReference type="SAM" id="MobiDB-lite"/>
    </source>
</evidence>
<dbReference type="Proteomes" id="UP000738349">
    <property type="component" value="Unassembled WGS sequence"/>
</dbReference>
<dbReference type="AlphaFoldDB" id="A0A9P9FAF1"/>
<organism evidence="3 4">
    <name type="scientific">Dactylonectria macrodidyma</name>
    <dbReference type="NCBI Taxonomy" id="307937"/>
    <lineage>
        <taxon>Eukaryota</taxon>
        <taxon>Fungi</taxon>
        <taxon>Dikarya</taxon>
        <taxon>Ascomycota</taxon>
        <taxon>Pezizomycotina</taxon>
        <taxon>Sordariomycetes</taxon>
        <taxon>Hypocreomycetidae</taxon>
        <taxon>Hypocreales</taxon>
        <taxon>Nectriaceae</taxon>
        <taxon>Dactylonectria</taxon>
    </lineage>
</organism>
<keyword evidence="2" id="KW-0732">Signal</keyword>
<feature type="chain" id="PRO_5040190825" evidence="2">
    <location>
        <begin position="20"/>
        <end position="170"/>
    </location>
</feature>
<reference evidence="3" key="1">
    <citation type="journal article" date="2021" name="Nat. Commun.">
        <title>Genetic determinants of endophytism in the Arabidopsis root mycobiome.</title>
        <authorList>
            <person name="Mesny F."/>
            <person name="Miyauchi S."/>
            <person name="Thiergart T."/>
            <person name="Pickel B."/>
            <person name="Atanasova L."/>
            <person name="Karlsson M."/>
            <person name="Huettel B."/>
            <person name="Barry K.W."/>
            <person name="Haridas S."/>
            <person name="Chen C."/>
            <person name="Bauer D."/>
            <person name="Andreopoulos W."/>
            <person name="Pangilinan J."/>
            <person name="LaButti K."/>
            <person name="Riley R."/>
            <person name="Lipzen A."/>
            <person name="Clum A."/>
            <person name="Drula E."/>
            <person name="Henrissat B."/>
            <person name="Kohler A."/>
            <person name="Grigoriev I.V."/>
            <person name="Martin F.M."/>
            <person name="Hacquard S."/>
        </authorList>
    </citation>
    <scope>NUCLEOTIDE SEQUENCE</scope>
    <source>
        <strain evidence="3">MPI-CAGE-AT-0147</strain>
    </source>
</reference>
<sequence>MRKSLASVLFPFLSSFAMSKRNPYSKPPPSPHFHPHPHPHSHTSSFLSRNPLHALPRLFHTPLPVPYYPTPLLFPRLSTFSIPTPNARPSPSRPPPPPPLSQSLSHSHSLCTNVMYSSPLACTPSGLVLSVPAHLSVRNQNLGGYLHARQFSKYPGLVFALPMLQSVALH</sequence>
<feature type="region of interest" description="Disordered" evidence="1">
    <location>
        <begin position="23"/>
        <end position="47"/>
    </location>
</feature>
<evidence type="ECO:0000256" key="2">
    <source>
        <dbReference type="SAM" id="SignalP"/>
    </source>
</evidence>
<gene>
    <name evidence="3" type="ORF">EDB81DRAFT_388860</name>
</gene>
<evidence type="ECO:0000313" key="4">
    <source>
        <dbReference type="Proteomes" id="UP000738349"/>
    </source>
</evidence>
<feature type="signal peptide" evidence="2">
    <location>
        <begin position="1"/>
        <end position="19"/>
    </location>
</feature>
<name>A0A9P9FAF1_9HYPO</name>
<keyword evidence="4" id="KW-1185">Reference proteome</keyword>
<proteinExistence type="predicted"/>
<evidence type="ECO:0000313" key="3">
    <source>
        <dbReference type="EMBL" id="KAH7156388.1"/>
    </source>
</evidence>
<feature type="region of interest" description="Disordered" evidence="1">
    <location>
        <begin position="84"/>
        <end position="106"/>
    </location>
</feature>
<dbReference type="EMBL" id="JAGMUV010000005">
    <property type="protein sequence ID" value="KAH7156388.1"/>
    <property type="molecule type" value="Genomic_DNA"/>
</dbReference>